<reference evidence="2 3" key="1">
    <citation type="submission" date="2020-06" db="EMBL/GenBank/DDBJ databases">
        <title>Actinokineospora xiongansis sp. nov., isolated from soil of Baiyangdian.</title>
        <authorList>
            <person name="Zhang X."/>
        </authorList>
    </citation>
    <scope>NUCLEOTIDE SEQUENCE [LARGE SCALE GENOMIC DNA]</scope>
    <source>
        <strain evidence="2 3">HBU206404</strain>
    </source>
</reference>
<dbReference type="Proteomes" id="UP000734823">
    <property type="component" value="Unassembled WGS sequence"/>
</dbReference>
<feature type="non-terminal residue" evidence="2">
    <location>
        <position position="1"/>
    </location>
</feature>
<proteinExistence type="predicted"/>
<evidence type="ECO:0000313" key="2">
    <source>
        <dbReference type="EMBL" id="MBC6451739.1"/>
    </source>
</evidence>
<dbReference type="EMBL" id="JABVED010000050">
    <property type="protein sequence ID" value="MBC6451739.1"/>
    <property type="molecule type" value="Genomic_DNA"/>
</dbReference>
<name>A0ABR7LG94_9PSEU</name>
<gene>
    <name evidence="2" type="ORF">GPZ80_31840</name>
</gene>
<sequence length="197" mass="20045">TEPTTTQPTTTQPTTTQPTTTQPTTQPPGDVIDISYTVKGKTYIKKLNASALIGPGKLDAKVKLAEGTFAGDLTLPSTKINFSLFGFLPAQANVKIVPAGKVTGTIAADGSVKSDVAVDLVLVNVKVFGLSIGGGPSCKSSTSVALASNPGFNPVSGGTLAGSYEIRPFTNCGMFTSVINSLAAGPGNTLEIALTKK</sequence>
<comment type="caution">
    <text evidence="2">The sequence shown here is derived from an EMBL/GenBank/DDBJ whole genome shotgun (WGS) entry which is preliminary data.</text>
</comment>
<feature type="compositionally biased region" description="Low complexity" evidence="1">
    <location>
        <begin position="1"/>
        <end position="28"/>
    </location>
</feature>
<protein>
    <submittedName>
        <fullName evidence="2">5'-nucleotidase</fullName>
    </submittedName>
</protein>
<organism evidence="2 3">
    <name type="scientific">Actinokineospora xionganensis</name>
    <dbReference type="NCBI Taxonomy" id="2684470"/>
    <lineage>
        <taxon>Bacteria</taxon>
        <taxon>Bacillati</taxon>
        <taxon>Actinomycetota</taxon>
        <taxon>Actinomycetes</taxon>
        <taxon>Pseudonocardiales</taxon>
        <taxon>Pseudonocardiaceae</taxon>
        <taxon>Actinokineospora</taxon>
    </lineage>
</organism>
<feature type="region of interest" description="Disordered" evidence="1">
    <location>
        <begin position="1"/>
        <end position="31"/>
    </location>
</feature>
<evidence type="ECO:0000313" key="3">
    <source>
        <dbReference type="Proteomes" id="UP000734823"/>
    </source>
</evidence>
<evidence type="ECO:0000256" key="1">
    <source>
        <dbReference type="SAM" id="MobiDB-lite"/>
    </source>
</evidence>
<keyword evidence="3" id="KW-1185">Reference proteome</keyword>
<accession>A0ABR7LG94</accession>